<dbReference type="Proteomes" id="UP000050384">
    <property type="component" value="Unassembled WGS sequence"/>
</dbReference>
<sequence length="295" mass="32647">MLQHTQLVTTSDRQGLGQVAGSNAIDHCQGFLQWTGNLPGDDHGCDHAQNDGQQRASDLRGAGLRAFLIAPIQLQLIHGFADFDDVLALYRHFLASQSNVGSRGLEVLQRSAVGHQRGFQLPELIGLGAAERCFQRVQILDGQIQFCHGCLLGFGRGIGGVATHLITREPQVFLCISDDPVLLKPIGIGRVHFFYFILKQLKHVDAFAGMRGQFITRRSAGLVPAAHIIQRFLIVSDHRRQLFEHFHVLRALERGQQLLLIILEAIQRDLNGLCDFLVAVSHHVLQAGNPQFGQL</sequence>
<proteinExistence type="predicted"/>
<evidence type="ECO:0000313" key="2">
    <source>
        <dbReference type="Proteomes" id="UP000050384"/>
    </source>
</evidence>
<evidence type="ECO:0000313" key="1">
    <source>
        <dbReference type="EMBL" id="KPZ00980.1"/>
    </source>
</evidence>
<protein>
    <submittedName>
        <fullName evidence="1">Uncharacterized protein</fullName>
    </submittedName>
</protein>
<reference evidence="1 2" key="1">
    <citation type="submission" date="2015-09" db="EMBL/GenBank/DDBJ databases">
        <title>Genome announcement of multiple Pseudomonas syringae strains.</title>
        <authorList>
            <person name="Thakur S."/>
            <person name="Wang P.W."/>
            <person name="Gong Y."/>
            <person name="Weir B.S."/>
            <person name="Guttman D.S."/>
        </authorList>
    </citation>
    <scope>NUCLEOTIDE SEQUENCE [LARGE SCALE GENOMIC DNA]</scope>
    <source>
        <strain evidence="1 2">ICMP16929</strain>
    </source>
</reference>
<dbReference type="AlphaFoldDB" id="A0A0Q0CBM8"/>
<organism evidence="1 2">
    <name type="scientific">Pseudomonas syringae pv. spinaceae</name>
    <dbReference type="NCBI Taxonomy" id="264459"/>
    <lineage>
        <taxon>Bacteria</taxon>
        <taxon>Pseudomonadati</taxon>
        <taxon>Pseudomonadota</taxon>
        <taxon>Gammaproteobacteria</taxon>
        <taxon>Pseudomonadales</taxon>
        <taxon>Pseudomonadaceae</taxon>
        <taxon>Pseudomonas</taxon>
        <taxon>Pseudomonas syringae</taxon>
    </lineage>
</organism>
<dbReference type="EMBL" id="LJRI01000450">
    <property type="protein sequence ID" value="KPZ00980.1"/>
    <property type="molecule type" value="Genomic_DNA"/>
</dbReference>
<name>A0A0Q0CBM8_PSESX</name>
<comment type="caution">
    <text evidence="1">The sequence shown here is derived from an EMBL/GenBank/DDBJ whole genome shotgun (WGS) entry which is preliminary data.</text>
</comment>
<accession>A0A0Q0CBM8</accession>
<gene>
    <name evidence="1" type="ORF">ALO94_00942</name>
</gene>